<accession>A0A022PN55</accession>
<dbReference type="PATRIC" id="fig|1393736.3.peg.347"/>
<dbReference type="AlphaFoldDB" id="A0A022PN55"/>
<feature type="signal peptide" evidence="1">
    <location>
        <begin position="1"/>
        <end position="17"/>
    </location>
</feature>
<keyword evidence="3" id="KW-1185">Reference proteome</keyword>
<dbReference type="Proteomes" id="UP000023464">
    <property type="component" value="Unassembled WGS sequence"/>
</dbReference>
<name>A0A022PN55_9GAMM</name>
<gene>
    <name evidence="2" type="ORF">BA1DRAFT_00340</name>
</gene>
<dbReference type="RefSeq" id="WP_036775622.1">
    <property type="nucleotide sequence ID" value="NZ_CAWLTM010000112.1"/>
</dbReference>
<evidence type="ECO:0000313" key="3">
    <source>
        <dbReference type="Proteomes" id="UP000023464"/>
    </source>
</evidence>
<organism evidence="2 3">
    <name type="scientific">Photorhabdus aegyptia</name>
    <dbReference type="NCBI Taxonomy" id="2805098"/>
    <lineage>
        <taxon>Bacteria</taxon>
        <taxon>Pseudomonadati</taxon>
        <taxon>Pseudomonadota</taxon>
        <taxon>Gammaproteobacteria</taxon>
        <taxon>Enterobacterales</taxon>
        <taxon>Morganellaceae</taxon>
        <taxon>Photorhabdus</taxon>
    </lineage>
</organism>
<evidence type="ECO:0000313" key="2">
    <source>
        <dbReference type="EMBL" id="EYU17051.1"/>
    </source>
</evidence>
<reference evidence="2 3" key="1">
    <citation type="submission" date="2014-03" db="EMBL/GenBank/DDBJ databases">
        <title>Draft Genome of Photorhabdus luminescens BA1, an Egyptian Isolate.</title>
        <authorList>
            <person name="Ghazal S."/>
            <person name="Hurst S.G.IV."/>
            <person name="Morris K."/>
            <person name="Thomas K."/>
            <person name="Tisa L.S."/>
        </authorList>
    </citation>
    <scope>NUCLEOTIDE SEQUENCE [LARGE SCALE GENOMIC DNA]</scope>
    <source>
        <strain evidence="2 3">BA1</strain>
    </source>
</reference>
<dbReference type="EMBL" id="JFGV01000003">
    <property type="protein sequence ID" value="EYU17051.1"/>
    <property type="molecule type" value="Genomic_DNA"/>
</dbReference>
<feature type="chain" id="PRO_5001503473" evidence="1">
    <location>
        <begin position="18"/>
        <end position="175"/>
    </location>
</feature>
<evidence type="ECO:0000256" key="1">
    <source>
        <dbReference type="SAM" id="SignalP"/>
    </source>
</evidence>
<sequence>MKKLVLLLILTSSSSLAVDRHITAKNPYPNLTPEQLSLQIKQQGARAVIKNMPEGDNGEWDYITDHIASGDIAWLKVAPLLAKGSDAHSSETLSTALATALPKNVNGVLSILDDSNISISTDSVCSLPFYQGTEAELNQYVVDSIRALYKSKSGEKCLQKLISTTGNSKSFSEGD</sequence>
<keyword evidence="1" id="KW-0732">Signal</keyword>
<proteinExistence type="predicted"/>
<protein>
    <submittedName>
        <fullName evidence="2">Uncharacterized protein</fullName>
    </submittedName>
</protein>
<comment type="caution">
    <text evidence="2">The sequence shown here is derived from an EMBL/GenBank/DDBJ whole genome shotgun (WGS) entry which is preliminary data.</text>
</comment>